<dbReference type="Pfam" id="PF04149">
    <property type="entry name" value="DUF397"/>
    <property type="match status" value="1"/>
</dbReference>
<name>A0A919B2M4_9ACTN</name>
<evidence type="ECO:0000313" key="2">
    <source>
        <dbReference type="EMBL" id="GHF46928.1"/>
    </source>
</evidence>
<gene>
    <name evidence="2" type="ORF">GCM10010218_30270</name>
</gene>
<reference evidence="2" key="1">
    <citation type="journal article" date="2014" name="Int. J. Syst. Evol. Microbiol.">
        <title>Complete genome sequence of Corynebacterium casei LMG S-19264T (=DSM 44701T), isolated from a smear-ripened cheese.</title>
        <authorList>
            <consortium name="US DOE Joint Genome Institute (JGI-PGF)"/>
            <person name="Walter F."/>
            <person name="Albersmeier A."/>
            <person name="Kalinowski J."/>
            <person name="Ruckert C."/>
        </authorList>
    </citation>
    <scope>NUCLEOTIDE SEQUENCE</scope>
    <source>
        <strain evidence="2">JCM 4059</strain>
    </source>
</reference>
<proteinExistence type="predicted"/>
<comment type="caution">
    <text evidence="2">The sequence shown here is derived from an EMBL/GenBank/DDBJ whole genome shotgun (WGS) entry which is preliminary data.</text>
</comment>
<sequence>MSRFTWQKSTYSGSAGGGECIEVARWQKSSFSSGGTDDECIELADTPGTVGRVHLRESDAPHNILTIPPAALRALIRRTPTRTG</sequence>
<dbReference type="Proteomes" id="UP000638313">
    <property type="component" value="Unassembled WGS sequence"/>
</dbReference>
<feature type="domain" description="DUF397" evidence="1">
    <location>
        <begin position="24"/>
        <end position="77"/>
    </location>
</feature>
<evidence type="ECO:0000313" key="3">
    <source>
        <dbReference type="Proteomes" id="UP000638313"/>
    </source>
</evidence>
<evidence type="ECO:0000259" key="1">
    <source>
        <dbReference type="Pfam" id="PF04149"/>
    </source>
</evidence>
<keyword evidence="3" id="KW-1185">Reference proteome</keyword>
<accession>A0A919B2M4</accession>
<dbReference type="InterPro" id="IPR007278">
    <property type="entry name" value="DUF397"/>
</dbReference>
<dbReference type="EMBL" id="BNBD01000005">
    <property type="protein sequence ID" value="GHF46928.1"/>
    <property type="molecule type" value="Genomic_DNA"/>
</dbReference>
<reference evidence="2" key="2">
    <citation type="submission" date="2020-09" db="EMBL/GenBank/DDBJ databases">
        <authorList>
            <person name="Sun Q."/>
            <person name="Ohkuma M."/>
        </authorList>
    </citation>
    <scope>NUCLEOTIDE SEQUENCE</scope>
    <source>
        <strain evidence="2">JCM 4059</strain>
    </source>
</reference>
<organism evidence="2 3">
    <name type="scientific">Streptomyces mashuensis</name>
    <dbReference type="NCBI Taxonomy" id="33904"/>
    <lineage>
        <taxon>Bacteria</taxon>
        <taxon>Bacillati</taxon>
        <taxon>Actinomycetota</taxon>
        <taxon>Actinomycetes</taxon>
        <taxon>Kitasatosporales</taxon>
        <taxon>Streptomycetaceae</taxon>
        <taxon>Streptomyces</taxon>
    </lineage>
</organism>
<dbReference type="AlphaFoldDB" id="A0A919B2M4"/>
<protein>
    <recommendedName>
        <fullName evidence="1">DUF397 domain-containing protein</fullName>
    </recommendedName>
</protein>